<evidence type="ECO:0000313" key="3">
    <source>
        <dbReference type="EMBL" id="MEL0659738.1"/>
    </source>
</evidence>
<dbReference type="InterPro" id="IPR013324">
    <property type="entry name" value="RNA_pol_sigma_r3/r4-like"/>
</dbReference>
<gene>
    <name evidence="3" type="ORF">V6255_11375</name>
</gene>
<reference evidence="3 4" key="1">
    <citation type="submission" date="2024-02" db="EMBL/GenBank/DDBJ databases">
        <title>Bacteria isolated from the canopy kelp, Nereocystis luetkeana.</title>
        <authorList>
            <person name="Pfister C.A."/>
            <person name="Younker I.T."/>
            <person name="Light S.H."/>
        </authorList>
    </citation>
    <scope>NUCLEOTIDE SEQUENCE [LARGE SCALE GENOMIC DNA]</scope>
    <source>
        <strain evidence="3 4">TI.2.07</strain>
    </source>
</reference>
<dbReference type="HAMAP" id="MF_00674">
    <property type="entry name" value="UPF0251"/>
    <property type="match status" value="1"/>
</dbReference>
<comment type="similarity">
    <text evidence="1 2">Belongs to the UPF0251 family.</text>
</comment>
<dbReference type="PANTHER" id="PTHR37478:SF2">
    <property type="entry name" value="UPF0251 PROTEIN TK0562"/>
    <property type="match status" value="1"/>
</dbReference>
<keyword evidence="4" id="KW-1185">Reference proteome</keyword>
<evidence type="ECO:0000256" key="2">
    <source>
        <dbReference type="HAMAP-Rule" id="MF_00674"/>
    </source>
</evidence>
<proteinExistence type="inferred from homology"/>
<name>A0ABU9HDF8_9GAMM</name>
<dbReference type="InterPro" id="IPR036388">
    <property type="entry name" value="WH-like_DNA-bd_sf"/>
</dbReference>
<protein>
    <recommendedName>
        <fullName evidence="2">UPF0251 protein V6255_11375</fullName>
    </recommendedName>
</protein>
<dbReference type="SUPFAM" id="SSF88659">
    <property type="entry name" value="Sigma3 and sigma4 domains of RNA polymerase sigma factors"/>
    <property type="match status" value="1"/>
</dbReference>
<comment type="caution">
    <text evidence="3">The sequence shown here is derived from an EMBL/GenBank/DDBJ whole genome shotgun (WGS) entry which is preliminary data.</text>
</comment>
<dbReference type="Proteomes" id="UP001366060">
    <property type="component" value="Unassembled WGS sequence"/>
</dbReference>
<accession>A0ABU9HDF8</accession>
<dbReference type="Pfam" id="PF02001">
    <property type="entry name" value="DUF134"/>
    <property type="match status" value="1"/>
</dbReference>
<organism evidence="3 4">
    <name type="scientific">Psychromonas arctica</name>
    <dbReference type="NCBI Taxonomy" id="168275"/>
    <lineage>
        <taxon>Bacteria</taxon>
        <taxon>Pseudomonadati</taxon>
        <taxon>Pseudomonadota</taxon>
        <taxon>Gammaproteobacteria</taxon>
        <taxon>Alteromonadales</taxon>
        <taxon>Psychromonadaceae</taxon>
        <taxon>Psychromonas</taxon>
    </lineage>
</organism>
<sequence>MRPKIKRHICTEKFAKCSLFKPNGIPAKELIKVSIESDELEAIRLVDIEGFSQQDAAKKMQVSRQTFANILKKSRFKISTALINGHALVMPEELVVSEPKGQTL</sequence>
<dbReference type="Gene3D" id="1.10.10.10">
    <property type="entry name" value="Winged helix-like DNA-binding domain superfamily/Winged helix DNA-binding domain"/>
    <property type="match status" value="1"/>
</dbReference>
<dbReference type="RefSeq" id="WP_341628271.1">
    <property type="nucleotide sequence ID" value="NZ_JBAKBA010000025.1"/>
</dbReference>
<dbReference type="EMBL" id="JBAKBA010000025">
    <property type="protein sequence ID" value="MEL0659738.1"/>
    <property type="molecule type" value="Genomic_DNA"/>
</dbReference>
<dbReference type="InterPro" id="IPR002852">
    <property type="entry name" value="UPF0251"/>
</dbReference>
<evidence type="ECO:0000256" key="1">
    <source>
        <dbReference type="ARBA" id="ARBA00009350"/>
    </source>
</evidence>
<dbReference type="PANTHER" id="PTHR37478">
    <property type="match status" value="1"/>
</dbReference>
<evidence type="ECO:0000313" key="4">
    <source>
        <dbReference type="Proteomes" id="UP001366060"/>
    </source>
</evidence>